<dbReference type="Pfam" id="PF11074">
    <property type="entry name" value="DUF2779"/>
    <property type="match status" value="1"/>
</dbReference>
<evidence type="ECO:0000313" key="2">
    <source>
        <dbReference type="EMBL" id="CUN11997.1"/>
    </source>
</evidence>
<dbReference type="EMBL" id="CYYA01000013">
    <property type="protein sequence ID" value="CUN11997.1"/>
    <property type="molecule type" value="Genomic_DNA"/>
</dbReference>
<evidence type="ECO:0000313" key="3">
    <source>
        <dbReference type="Proteomes" id="UP000095492"/>
    </source>
</evidence>
<name>A0A173UCL1_EUBRA</name>
<protein>
    <submittedName>
        <fullName evidence="2">Domain of uncharacterized function(DUF2779)</fullName>
    </submittedName>
</protein>
<dbReference type="Proteomes" id="UP000095492">
    <property type="component" value="Unassembled WGS sequence"/>
</dbReference>
<accession>A0A173UCL1</accession>
<evidence type="ECO:0000259" key="1">
    <source>
        <dbReference type="Pfam" id="PF11074"/>
    </source>
</evidence>
<dbReference type="RefSeq" id="WP_055290432.1">
    <property type="nucleotide sequence ID" value="NZ_CYYA01000013.1"/>
</dbReference>
<reference evidence="2 3" key="1">
    <citation type="submission" date="2015-09" db="EMBL/GenBank/DDBJ databases">
        <authorList>
            <consortium name="Pathogen Informatics"/>
        </authorList>
    </citation>
    <scope>NUCLEOTIDE SEQUENCE [LARGE SCALE GENOMIC DNA]</scope>
    <source>
        <strain evidence="2 3">2789STDY5608891</strain>
    </source>
</reference>
<feature type="domain" description="DUF2779" evidence="1">
    <location>
        <begin position="2"/>
        <end position="73"/>
    </location>
</feature>
<dbReference type="STRING" id="39490.ERS852448_01946"/>
<organism evidence="2 3">
    <name type="scientific">Eubacterium ramulus</name>
    <dbReference type="NCBI Taxonomy" id="39490"/>
    <lineage>
        <taxon>Bacteria</taxon>
        <taxon>Bacillati</taxon>
        <taxon>Bacillota</taxon>
        <taxon>Clostridia</taxon>
        <taxon>Eubacteriales</taxon>
        <taxon>Eubacteriaceae</taxon>
        <taxon>Eubacterium</taxon>
    </lineage>
</organism>
<dbReference type="InterPro" id="IPR021301">
    <property type="entry name" value="DUF2779"/>
</dbReference>
<proteinExistence type="predicted"/>
<sequence length="154" mass="17463">MRAIAEALCRDIPMNVCVTAYNKSFECSRIKELAGMFPDLAEHLLNIRDNIKDLLDPFQAGHYYNRAMGGSFSIKSVLPAIFPNDPELNYHNLEGVHNGSEAMTIFPRIKDMPAEEQKKARHNLLKYCELDTYAMVKVWGELVRVVKGDTEDGD</sequence>
<gene>
    <name evidence="2" type="ORF">ERS852448_01946</name>
</gene>
<dbReference type="AlphaFoldDB" id="A0A173UCL1"/>